<protein>
    <submittedName>
        <fullName evidence="4">6-phosphogluconolactonase</fullName>
        <ecNumber evidence="4">3.1.1.31</ecNumber>
    </submittedName>
</protein>
<dbReference type="Proteomes" id="UP000319817">
    <property type="component" value="Chromosome"/>
</dbReference>
<gene>
    <name evidence="4" type="primary">pgl_3</name>
    <name evidence="4" type="ORF">K239x_44840</name>
</gene>
<dbReference type="Pfam" id="PF10282">
    <property type="entry name" value="Lactonase"/>
    <property type="match status" value="1"/>
</dbReference>
<dbReference type="EMBL" id="CP036526">
    <property type="protein sequence ID" value="QDT12474.1"/>
    <property type="molecule type" value="Genomic_DNA"/>
</dbReference>
<evidence type="ECO:0000313" key="5">
    <source>
        <dbReference type="Proteomes" id="UP000319817"/>
    </source>
</evidence>
<dbReference type="RefSeq" id="WP_145420372.1">
    <property type="nucleotide sequence ID" value="NZ_CP036526.1"/>
</dbReference>
<dbReference type="PANTHER" id="PTHR30344">
    <property type="entry name" value="6-PHOSPHOGLUCONOLACTONASE-RELATED"/>
    <property type="match status" value="1"/>
</dbReference>
<dbReference type="GO" id="GO:0005829">
    <property type="term" value="C:cytosol"/>
    <property type="evidence" value="ECO:0007669"/>
    <property type="project" value="TreeGrafter"/>
</dbReference>
<dbReference type="AlphaFoldDB" id="A0A517NZB5"/>
<dbReference type="InterPro" id="IPR015943">
    <property type="entry name" value="WD40/YVTN_repeat-like_dom_sf"/>
</dbReference>
<dbReference type="InterPro" id="IPR019405">
    <property type="entry name" value="Lactonase_7-beta_prop"/>
</dbReference>
<evidence type="ECO:0000256" key="1">
    <source>
        <dbReference type="ARBA" id="ARBA00005564"/>
    </source>
</evidence>
<keyword evidence="2" id="KW-0313">Glucose metabolism</keyword>
<keyword evidence="5" id="KW-1185">Reference proteome</keyword>
<reference evidence="4 5" key="1">
    <citation type="submission" date="2019-02" db="EMBL/GenBank/DDBJ databases">
        <title>Deep-cultivation of Planctomycetes and their phenomic and genomic characterization uncovers novel biology.</title>
        <authorList>
            <person name="Wiegand S."/>
            <person name="Jogler M."/>
            <person name="Boedeker C."/>
            <person name="Pinto D."/>
            <person name="Vollmers J."/>
            <person name="Rivas-Marin E."/>
            <person name="Kohn T."/>
            <person name="Peeters S.H."/>
            <person name="Heuer A."/>
            <person name="Rast P."/>
            <person name="Oberbeckmann S."/>
            <person name="Bunk B."/>
            <person name="Jeske O."/>
            <person name="Meyerdierks A."/>
            <person name="Storesund J.E."/>
            <person name="Kallscheuer N."/>
            <person name="Luecker S."/>
            <person name="Lage O.M."/>
            <person name="Pohl T."/>
            <person name="Merkel B.J."/>
            <person name="Hornburger P."/>
            <person name="Mueller R.-W."/>
            <person name="Bruemmer F."/>
            <person name="Labrenz M."/>
            <person name="Spormann A.M."/>
            <person name="Op den Camp H."/>
            <person name="Overmann J."/>
            <person name="Amann R."/>
            <person name="Jetten M.S.M."/>
            <person name="Mascher T."/>
            <person name="Medema M.H."/>
            <person name="Devos D.P."/>
            <person name="Kaster A.-K."/>
            <person name="Ovreas L."/>
            <person name="Rohde M."/>
            <person name="Galperin M.Y."/>
            <person name="Jogler C."/>
        </authorList>
    </citation>
    <scope>NUCLEOTIDE SEQUENCE [LARGE SCALE GENOMIC DNA]</scope>
    <source>
        <strain evidence="4 5">K23_9</strain>
    </source>
</reference>
<name>A0A517NZB5_9BACT</name>
<organism evidence="4 5">
    <name type="scientific">Stieleria marina</name>
    <dbReference type="NCBI Taxonomy" id="1930275"/>
    <lineage>
        <taxon>Bacteria</taxon>
        <taxon>Pseudomonadati</taxon>
        <taxon>Planctomycetota</taxon>
        <taxon>Planctomycetia</taxon>
        <taxon>Pirellulales</taxon>
        <taxon>Pirellulaceae</taxon>
        <taxon>Stieleria</taxon>
    </lineage>
</organism>
<dbReference type="PANTHER" id="PTHR30344:SF1">
    <property type="entry name" value="6-PHOSPHOGLUCONOLACTONASE"/>
    <property type="match status" value="1"/>
</dbReference>
<evidence type="ECO:0000256" key="2">
    <source>
        <dbReference type="ARBA" id="ARBA00022526"/>
    </source>
</evidence>
<dbReference type="FunFam" id="2.130.10.10:FF:000306">
    <property type="entry name" value="3-carboxymuconate cyclase"/>
    <property type="match status" value="1"/>
</dbReference>
<dbReference type="EC" id="3.1.1.31" evidence="4"/>
<dbReference type="OrthoDB" id="9790815at2"/>
<keyword evidence="4" id="KW-0378">Hydrolase</keyword>
<comment type="similarity">
    <text evidence="1">Belongs to the cycloisomerase 2 family.</text>
</comment>
<dbReference type="GO" id="GO:0017057">
    <property type="term" value="F:6-phosphogluconolactonase activity"/>
    <property type="evidence" value="ECO:0007669"/>
    <property type="project" value="UniProtKB-EC"/>
</dbReference>
<dbReference type="GO" id="GO:0006006">
    <property type="term" value="P:glucose metabolic process"/>
    <property type="evidence" value="ECO:0007669"/>
    <property type="project" value="UniProtKB-KW"/>
</dbReference>
<keyword evidence="3" id="KW-0732">Signal</keyword>
<feature type="chain" id="PRO_5022003721" evidence="3">
    <location>
        <begin position="24"/>
        <end position="390"/>
    </location>
</feature>
<dbReference type="SUPFAM" id="SSF51004">
    <property type="entry name" value="C-terminal (heme d1) domain of cytochrome cd1-nitrite reductase"/>
    <property type="match status" value="1"/>
</dbReference>
<proteinExistence type="inferred from homology"/>
<keyword evidence="2" id="KW-0119">Carbohydrate metabolism</keyword>
<accession>A0A517NZB5</accession>
<dbReference type="Gene3D" id="2.130.10.10">
    <property type="entry name" value="YVTN repeat-like/Quinoprotein amine dehydrogenase"/>
    <property type="match status" value="1"/>
</dbReference>
<feature type="signal peptide" evidence="3">
    <location>
        <begin position="1"/>
        <end position="23"/>
    </location>
</feature>
<evidence type="ECO:0000313" key="4">
    <source>
        <dbReference type="EMBL" id="QDT12474.1"/>
    </source>
</evidence>
<evidence type="ECO:0000256" key="3">
    <source>
        <dbReference type="SAM" id="SignalP"/>
    </source>
</evidence>
<dbReference type="InterPro" id="IPR011048">
    <property type="entry name" value="Haem_d1_sf"/>
</dbReference>
<dbReference type="InterPro" id="IPR050282">
    <property type="entry name" value="Cycloisomerase_2"/>
</dbReference>
<sequence precursor="true">MTFRPGTAAIFRLPLFSICIAFAIVSMAPSDHVMAQQIDVWFGTSTPKNGLSKGIYHAKFDTDSGKLTKPGLAAEISSPGFLAKHPTLDMLYSVGNVDGKASVAAFNVQSTNKSGTLTFVNSAEIGDGGAAHVSVDRSGKFLMTAQYGSGSAALFELADDGSIAKRLQIEKHQGGSGVVDRRQDKPHAHWTGFSPDNRFAFVPDLGMDKVVIYSMDADAKKISPHGFGICPPGGGPRHMKFHPDGDIIYVLNELALSITAFAYDAKAGTMQPIQTVQTLSDAVKAKETFNSASEIRVHPSGKFVYSANRGHDSISVFSVDQSSRQLTFVEWEPIRGGWPRNFNLDPTGKWIIVAGQDSNTATVFKIDPTTGELTFTRETAMVPSSICVEF</sequence>